<keyword evidence="5" id="KW-0812">Transmembrane</keyword>
<dbReference type="OrthoDB" id="5983780at2759"/>
<evidence type="ECO:0000313" key="7">
    <source>
        <dbReference type="Proteomes" id="UP000504632"/>
    </source>
</evidence>
<dbReference type="GO" id="GO:0005125">
    <property type="term" value="F:cytokine activity"/>
    <property type="evidence" value="ECO:0007669"/>
    <property type="project" value="UniProtKB-KW"/>
</dbReference>
<evidence type="ECO:0000256" key="1">
    <source>
        <dbReference type="ARBA" id="ARBA00004370"/>
    </source>
</evidence>
<organism evidence="7 8">
    <name type="scientific">Chanos chanos</name>
    <name type="common">Milkfish</name>
    <name type="synonym">Mugil chanos</name>
    <dbReference type="NCBI Taxonomy" id="29144"/>
    <lineage>
        <taxon>Eukaryota</taxon>
        <taxon>Metazoa</taxon>
        <taxon>Chordata</taxon>
        <taxon>Craniata</taxon>
        <taxon>Vertebrata</taxon>
        <taxon>Euteleostomi</taxon>
        <taxon>Actinopterygii</taxon>
        <taxon>Neopterygii</taxon>
        <taxon>Teleostei</taxon>
        <taxon>Ostariophysi</taxon>
        <taxon>Gonorynchiformes</taxon>
        <taxon>Chanidae</taxon>
        <taxon>Chanos</taxon>
    </lineage>
</organism>
<name>A0A6J2V2U1_CHACN</name>
<keyword evidence="5" id="KW-1133">Transmembrane helix</keyword>
<evidence type="ECO:0000256" key="4">
    <source>
        <dbReference type="ARBA" id="ARBA00023136"/>
    </source>
</evidence>
<dbReference type="Gene3D" id="2.60.120.40">
    <property type="match status" value="1"/>
</dbReference>
<dbReference type="Proteomes" id="UP000504632">
    <property type="component" value="Chromosome 4"/>
</dbReference>
<protein>
    <submittedName>
        <fullName evidence="8">Tumor necrosis factor ligand superfamily member 6</fullName>
    </submittedName>
</protein>
<evidence type="ECO:0000259" key="6">
    <source>
        <dbReference type="PROSITE" id="PS50049"/>
    </source>
</evidence>
<proteinExistence type="inferred from homology"/>
<dbReference type="InterPro" id="IPR006052">
    <property type="entry name" value="TNF_dom"/>
</dbReference>
<dbReference type="PANTHER" id="PTHR11471">
    <property type="entry name" value="TUMOR NECROSIS FACTOR FAMILY MEMBER"/>
    <property type="match status" value="1"/>
</dbReference>
<dbReference type="FunCoup" id="A0A6J2V2U1">
    <property type="interactions" value="1133"/>
</dbReference>
<evidence type="ECO:0000256" key="3">
    <source>
        <dbReference type="ARBA" id="ARBA00022514"/>
    </source>
</evidence>
<dbReference type="SMART" id="SM00207">
    <property type="entry name" value="TNF"/>
    <property type="match status" value="1"/>
</dbReference>
<dbReference type="PROSITE" id="PS50049">
    <property type="entry name" value="THD_2"/>
    <property type="match status" value="1"/>
</dbReference>
<feature type="domain" description="THD" evidence="6">
    <location>
        <begin position="141"/>
        <end position="279"/>
    </location>
</feature>
<dbReference type="InterPro" id="IPR008983">
    <property type="entry name" value="Tumour_necrosis_fac-like_dom"/>
</dbReference>
<evidence type="ECO:0000256" key="2">
    <source>
        <dbReference type="ARBA" id="ARBA00008670"/>
    </source>
</evidence>
<dbReference type="AlphaFoldDB" id="A0A6J2V2U1"/>
<dbReference type="GO" id="GO:0006955">
    <property type="term" value="P:immune response"/>
    <property type="evidence" value="ECO:0007669"/>
    <property type="project" value="InterPro"/>
</dbReference>
<dbReference type="Pfam" id="PF00229">
    <property type="entry name" value="TNF"/>
    <property type="match status" value="1"/>
</dbReference>
<evidence type="ECO:0000313" key="8">
    <source>
        <dbReference type="RefSeq" id="XP_030626569.1"/>
    </source>
</evidence>
<dbReference type="PANTHER" id="PTHR11471:SF33">
    <property type="entry name" value="TUMOR NECROSIS FACTOR LIGAND SUPERFAMILY MEMBER 6"/>
    <property type="match status" value="1"/>
</dbReference>
<reference evidence="8" key="1">
    <citation type="submission" date="2025-08" db="UniProtKB">
        <authorList>
            <consortium name="RefSeq"/>
        </authorList>
    </citation>
    <scope>IDENTIFICATION</scope>
</reference>
<evidence type="ECO:0000256" key="5">
    <source>
        <dbReference type="SAM" id="Phobius"/>
    </source>
</evidence>
<gene>
    <name evidence="8" type="primary">faslg</name>
</gene>
<dbReference type="GO" id="GO:0043123">
    <property type="term" value="P:positive regulation of canonical NF-kappaB signal transduction"/>
    <property type="evidence" value="ECO:0007669"/>
    <property type="project" value="TreeGrafter"/>
</dbReference>
<dbReference type="GO" id="GO:0008625">
    <property type="term" value="P:extrinsic apoptotic signaling pathway via death domain receptors"/>
    <property type="evidence" value="ECO:0007669"/>
    <property type="project" value="TreeGrafter"/>
</dbReference>
<dbReference type="GO" id="GO:0005164">
    <property type="term" value="F:tumor necrosis factor receptor binding"/>
    <property type="evidence" value="ECO:0007669"/>
    <property type="project" value="InterPro"/>
</dbReference>
<comment type="similarity">
    <text evidence="2">Belongs to the tumor necrosis factor family.</text>
</comment>
<dbReference type="CTD" id="356"/>
<keyword evidence="7" id="KW-1185">Reference proteome</keyword>
<keyword evidence="4 5" id="KW-0472">Membrane</keyword>
<comment type="subcellular location">
    <subcellularLocation>
        <location evidence="1">Membrane</location>
    </subcellularLocation>
</comment>
<sequence>MRPVTMSATMGCSYPPVFVMDAGGRQYLQPVSRADPALVPCWNFPPARSHSRRGSCGGLNAAVASVLVMVLLLVFAALGFGAYQIFQLQNEVLQLKQYVCVFELILIWCLFSQQENAQNKSPEKLIDLRRPDAERAQRGQVAAHLIGGRGKSGDSLVWGPRVGRAFTSGVVYRNNGLLVNETGLYFVYSRVEFLDNHCSPRDHLVHSVHMRRTDGHPLTLMEDHREGFCVVGKEQVWTSGSGLGSVQKLQKHDFVYVSVSDPAKLSHNFQSNYFGLYKID</sequence>
<dbReference type="GO" id="GO:0016020">
    <property type="term" value="C:membrane"/>
    <property type="evidence" value="ECO:0007669"/>
    <property type="project" value="UniProtKB-SubCell"/>
</dbReference>
<dbReference type="InParanoid" id="A0A6J2V2U1"/>
<dbReference type="SUPFAM" id="SSF49842">
    <property type="entry name" value="TNF-like"/>
    <property type="match status" value="1"/>
</dbReference>
<keyword evidence="3" id="KW-0202">Cytokine</keyword>
<dbReference type="GeneID" id="115809155"/>
<feature type="transmembrane region" description="Helical" evidence="5">
    <location>
        <begin position="58"/>
        <end position="83"/>
    </location>
</feature>
<dbReference type="GO" id="GO:0005615">
    <property type="term" value="C:extracellular space"/>
    <property type="evidence" value="ECO:0007669"/>
    <property type="project" value="UniProtKB-KW"/>
</dbReference>
<accession>A0A6J2V2U1</accession>
<dbReference type="RefSeq" id="XP_030626569.1">
    <property type="nucleotide sequence ID" value="XM_030770709.1"/>
</dbReference>